<evidence type="ECO:0000313" key="3">
    <source>
        <dbReference type="Proteomes" id="UP001597561"/>
    </source>
</evidence>
<feature type="domain" description="IrrE N-terminal-like" evidence="1">
    <location>
        <begin position="23"/>
        <end position="111"/>
    </location>
</feature>
<organism evidence="2 3">
    <name type="scientific">Jeotgalibacillus terrae</name>
    <dbReference type="NCBI Taxonomy" id="587735"/>
    <lineage>
        <taxon>Bacteria</taxon>
        <taxon>Bacillati</taxon>
        <taxon>Bacillota</taxon>
        <taxon>Bacilli</taxon>
        <taxon>Bacillales</taxon>
        <taxon>Caryophanaceae</taxon>
        <taxon>Jeotgalibacillus</taxon>
    </lineage>
</organism>
<evidence type="ECO:0000259" key="1">
    <source>
        <dbReference type="Pfam" id="PF06114"/>
    </source>
</evidence>
<dbReference type="RefSeq" id="WP_204730112.1">
    <property type="nucleotide sequence ID" value="NZ_JAFBDK010000013.1"/>
</dbReference>
<dbReference type="EMBL" id="JBHUPG010000009">
    <property type="protein sequence ID" value="MFD2911373.1"/>
    <property type="molecule type" value="Genomic_DNA"/>
</dbReference>
<gene>
    <name evidence="2" type="ORF">ACFS5P_05755</name>
</gene>
<sequence length="142" mass="16432">MSVETALNHVMKKYKTNCPFKIAEEIGIQVIFEDLGKTLGYYHKNYRIKLIHINESASENKKKFICAHELGHALLHPDANTPFLKSHTFYSTDKIEIEANRFAIGLLFASDYTYDQVLLKEAVHEYGIPRSLIHERLQPQKI</sequence>
<name>A0ABW5ZH18_9BACL</name>
<accession>A0ABW5ZH18</accession>
<reference evidence="3" key="1">
    <citation type="journal article" date="2019" name="Int. J. Syst. Evol. Microbiol.">
        <title>The Global Catalogue of Microorganisms (GCM) 10K type strain sequencing project: providing services to taxonomists for standard genome sequencing and annotation.</title>
        <authorList>
            <consortium name="The Broad Institute Genomics Platform"/>
            <consortium name="The Broad Institute Genome Sequencing Center for Infectious Disease"/>
            <person name="Wu L."/>
            <person name="Ma J."/>
        </authorList>
    </citation>
    <scope>NUCLEOTIDE SEQUENCE [LARGE SCALE GENOMIC DNA]</scope>
    <source>
        <strain evidence="3">KCTC 13528</strain>
    </source>
</reference>
<dbReference type="Proteomes" id="UP001597561">
    <property type="component" value="Unassembled WGS sequence"/>
</dbReference>
<proteinExistence type="predicted"/>
<evidence type="ECO:0000313" key="2">
    <source>
        <dbReference type="EMBL" id="MFD2911373.1"/>
    </source>
</evidence>
<protein>
    <submittedName>
        <fullName evidence="2">ImmA/IrrE family metallo-endopeptidase</fullName>
    </submittedName>
</protein>
<dbReference type="PANTHER" id="PTHR43236:SF1">
    <property type="entry name" value="BLL7220 PROTEIN"/>
    <property type="match status" value="1"/>
</dbReference>
<dbReference type="PANTHER" id="PTHR43236">
    <property type="entry name" value="ANTITOXIN HIGA1"/>
    <property type="match status" value="1"/>
</dbReference>
<dbReference type="InterPro" id="IPR052345">
    <property type="entry name" value="Rad_response_metalloprotease"/>
</dbReference>
<keyword evidence="3" id="KW-1185">Reference proteome</keyword>
<comment type="caution">
    <text evidence="2">The sequence shown here is derived from an EMBL/GenBank/DDBJ whole genome shotgun (WGS) entry which is preliminary data.</text>
</comment>
<dbReference type="Pfam" id="PF06114">
    <property type="entry name" value="Peptidase_M78"/>
    <property type="match status" value="1"/>
</dbReference>
<dbReference type="Gene3D" id="1.10.10.2910">
    <property type="match status" value="1"/>
</dbReference>
<dbReference type="InterPro" id="IPR010359">
    <property type="entry name" value="IrrE_HExxH"/>
</dbReference>